<dbReference type="SUPFAM" id="SSF56349">
    <property type="entry name" value="DNA breaking-rejoining enzymes"/>
    <property type="match status" value="1"/>
</dbReference>
<evidence type="ECO:0000259" key="3">
    <source>
        <dbReference type="Pfam" id="PF12835"/>
    </source>
</evidence>
<dbReference type="InterPro" id="IPR013762">
    <property type="entry name" value="Integrase-like_cat_sf"/>
</dbReference>
<dbReference type="EMBL" id="CABQ01000242">
    <property type="protein sequence ID" value="CBI08616.1"/>
    <property type="molecule type" value="Genomic_DNA"/>
</dbReference>
<dbReference type="InterPro" id="IPR024456">
    <property type="entry name" value="Integrase_catalytic_putative"/>
</dbReference>
<organism evidence="4">
    <name type="scientific">mine drainage metagenome</name>
    <dbReference type="NCBI Taxonomy" id="410659"/>
    <lineage>
        <taxon>unclassified sequences</taxon>
        <taxon>metagenomes</taxon>
        <taxon>ecological metagenomes</taxon>
    </lineage>
</organism>
<evidence type="ECO:0000256" key="1">
    <source>
        <dbReference type="ARBA" id="ARBA00023172"/>
    </source>
</evidence>
<dbReference type="Gene3D" id="1.10.443.10">
    <property type="entry name" value="Intergrase catalytic core"/>
    <property type="match status" value="1"/>
</dbReference>
<dbReference type="GO" id="GO:0003677">
    <property type="term" value="F:DNA binding"/>
    <property type="evidence" value="ECO:0007669"/>
    <property type="project" value="InterPro"/>
</dbReference>
<reference evidence="4" key="1">
    <citation type="submission" date="2009-10" db="EMBL/GenBank/DDBJ databases">
        <title>Diversity of trophic interactions inside an arsenic-rich microbial ecosystem.</title>
        <authorList>
            <person name="Bertin P.N."/>
            <person name="Heinrich-Salmeron A."/>
            <person name="Pelletier E."/>
            <person name="Goulhen-Chollet F."/>
            <person name="Arsene-Ploetze F."/>
            <person name="Gallien S."/>
            <person name="Calteau A."/>
            <person name="Vallenet D."/>
            <person name="Casiot C."/>
            <person name="Chane-Woon-Ming B."/>
            <person name="Giloteaux L."/>
            <person name="Barakat M."/>
            <person name="Bonnefoy V."/>
            <person name="Bruneel O."/>
            <person name="Chandler M."/>
            <person name="Cleiss J."/>
            <person name="Duran R."/>
            <person name="Elbaz-Poulichet F."/>
            <person name="Fonknechten N."/>
            <person name="Lauga B."/>
            <person name="Mornico D."/>
            <person name="Ortet P."/>
            <person name="Schaeffer C."/>
            <person name="Siguier P."/>
            <person name="Alexander Thil Smith A."/>
            <person name="Van Dorsselaer A."/>
            <person name="Weissenbach J."/>
            <person name="Medigue C."/>
            <person name="Le Paslier D."/>
        </authorList>
    </citation>
    <scope>NUCLEOTIDE SEQUENCE</scope>
</reference>
<dbReference type="Pfam" id="PF12835">
    <property type="entry name" value="Integrase_1"/>
    <property type="match status" value="1"/>
</dbReference>
<comment type="caution">
    <text evidence="4">The sequence shown here is derived from an EMBL/GenBank/DDBJ whole genome shotgun (WGS) entry which is preliminary data.</text>
</comment>
<evidence type="ECO:0000313" key="4">
    <source>
        <dbReference type="EMBL" id="CBI08616.1"/>
    </source>
</evidence>
<feature type="domain" description="Integrase catalytic" evidence="3">
    <location>
        <begin position="114"/>
        <end position="249"/>
    </location>
</feature>
<accession>E6QMZ5</accession>
<dbReference type="InterPro" id="IPR011010">
    <property type="entry name" value="DNA_brk_join_enz"/>
</dbReference>
<gene>
    <name evidence="4" type="ORF">CARN6_2099</name>
</gene>
<sequence length="319" mass="35574">MDGGVASNRTRALAHETMFGFIRALHGAGLMVQNLRNLNATHAEFLAKSWVEDGLAPATIRHYKSTLRKLYIWLNKPDAMVKVETYLKTVDPDRLRVHVAADTSKAWSEHGVDVHQAIMNADRLDPRFGLMLRMMAAFGLRRSEVLQCKPWIADRGTALRVFPGEAKGGRPREIPIESEWQRKILDDVKACTAKTEDLGWQDMPGGQSIAPGKRLAYCKARYTRCMRTIGITKSTAGVTGHGLRAEYAENIAMLSGVTPPTLGGGRDQMPNDDLQAKLRHVSENLGHSRTSVTASYYGSFRKEPKKPNHKAIQERTEKL</sequence>
<feature type="region of interest" description="Disordered" evidence="2">
    <location>
        <begin position="300"/>
        <end position="319"/>
    </location>
</feature>
<dbReference type="GO" id="GO:0006310">
    <property type="term" value="P:DNA recombination"/>
    <property type="evidence" value="ECO:0007669"/>
    <property type="project" value="UniProtKB-KW"/>
</dbReference>
<name>E6QMZ5_9ZZZZ</name>
<keyword evidence="1" id="KW-0233">DNA recombination</keyword>
<dbReference type="GO" id="GO:0015074">
    <property type="term" value="P:DNA integration"/>
    <property type="evidence" value="ECO:0007669"/>
    <property type="project" value="InterPro"/>
</dbReference>
<dbReference type="AlphaFoldDB" id="E6QMZ5"/>
<protein>
    <recommendedName>
        <fullName evidence="3">Integrase catalytic domain-containing protein</fullName>
    </recommendedName>
</protein>
<evidence type="ECO:0000256" key="2">
    <source>
        <dbReference type="SAM" id="MobiDB-lite"/>
    </source>
</evidence>
<proteinExistence type="predicted"/>